<sequence length="1969" mass="228090">MENPEINLAIYGYKKVYLLDHANKVSKIFVFSGNSDARVENKKLFSDNELLTIKNDNPEIIHSELRIHNDDSIYTIKMKIINTLSIHATSVGFDEIYLFSLAKQKINWIKFYNEMTKNNELECSADMFAQLLLNMNIPQSFIDNLPPKTVYTYDDFYKLNAEFNEVFRYIPIGQRFNERDDLLFSANPYDILPPHVFDIDATNPLLILDNSVLLNYGELVDNVIYLSSAEHLFHYASENGIPEDYIAKIYYQLLTNNDIVDSSKLMENKDFLLRKNNELEIQKHLHLFKKVDLFYDIYNHRSSELPYITNGIHSFHITLHPSEKTTFPLEAIFKSIHVSREMPYVKYNPGLRRENIYRLYSEKYSKTGKKIPYLQKSFIMQLSKLTSKHKQITFFVKKTFRNIEHSFFIDFESNGNIQVKCILKQQIQPNELEELLKFVLNPMILYLNEILEPNGYMIQLLENMQQNVEIVDLHMSFSIHVGETPIQLNKLKGCLTSLFVVPSNLDDKNTEMTFKRVENFQEMNEITKMIRNVYEETGNERAILDNLIENFGMNEMEAFSHISTFLNSFTRINGKFVNNDSNIAEMAGFPTKFGYNPFSKLFVIDVENINATEYITPISIYIDSILRIFLEPSTIDMKKLNTICSKKIEDIKPVVPTVVSNKIQPITFKKADLSFLEDDEEDIGDSNDEIKEIIANNEEEEEEDDELTNAAITERVIEAISGESREPTVPSHAPSLSSRASEDEEDDGLVFMDDEESREPTVLSDAPSLSSKMVEDEEDNGVVFMDDEESREPTVPLDEPSLSSREDNGVVFMDDNEKISKDPNSSNESGVVFMDDDDETNTPEREGSSKGTVGSLEKGVSGGTVGSPEQEHLDKTIFKKNNIFFNKMIDKDSKLFKIEEKNGFSSYPRVCPTNVNLQPVILTQEDKDRIDRENPNSYGKALKYGSDPDKQHYFICPRYWCLKTNSSISEEDVKAGKCGKVLPPNSDGKPIPPGHYVYEFTDNKYHKDVNGNYIQHYPGFKSSSKHPDGLCLPCCFAGVKDKNGNYIFDSELQKKRREQCMNPETDKLTEEEQKTNYILGVARIPLLPKRFGFLPPSVELFFGINHEDLITPTNAALIKPNTNALLRCGVEKNTQKSFIACLADLYADINDKASVPTIAEMLEIIKNAITLDMFLKYHNGSIASTFQPKKKRMVDIEEIEKYKDTQFYKSIDQTNEAQMDFLEDTVLAFENFLKYLTDETSHIDYTYLWDIVSSPNTKLFNEGLNLLILHIPNKDITDDIEIICPTNPYSNKLYDKRKETVIFLKQENFFEPIYLYKINEKGDTTIRKTFHEATANENIKRILHIVENNIGKCLPKSSMPNVYKFKQNVYPIVLFGLLKQYNYTVVSQIMNYQGKIIGLNVNKPEKANFFNNENKDTYFVPCYPSSQLEDIPILYMENNSWNEYEKTRDFLLELNVVSKNEILCKPAFKILEDGLIVGILTETNQFIQISPPQENIMDDGIEIINHSNYLLADAVITTKKEQDEERINVTTNITLESKFYYAFRNTIRTLLNQYENKEIREKILEMSRETTLNYKDKLIQIEYYVKNISKKSFVFAEIEPEILAELDEITTCTTNSKNKSYCLLQDDSHKLILPKKHLISGMDNKTVYYSRIADELLRYKRIQLFMFEPKNYLHLGNIEYKLNDDEFIILESLLTNEYFEDLIPFQKSVHVNNITYELANPSISTKYDNYLPLQSQQMTVVETPAFNDEMAIQCIKETREVVGNSTSYWKNLLPKSCKEIIFNNTNRCSFYIMITILQQKLNTLFSVEQLKTTLCDFYRNYMDEYKTKIEDTLFAQGKREIINKVRTQSVTLETIIMSETYYLTNLDIWILAYELDIPIILFSTNPFKNMVPGINWLVLSKTVNTVIDNKVHFIRSPPDYEFNKTPEYHLITPVLEIREIKGFENMLGSARSGGEYKKCITRFTDFLKM</sequence>
<evidence type="ECO:0000256" key="1">
    <source>
        <dbReference type="SAM" id="Coils"/>
    </source>
</evidence>
<organism evidence="3">
    <name type="scientific">viral metagenome</name>
    <dbReference type="NCBI Taxonomy" id="1070528"/>
    <lineage>
        <taxon>unclassified sequences</taxon>
        <taxon>metagenomes</taxon>
        <taxon>organismal metagenomes</taxon>
    </lineage>
</organism>
<keyword evidence="1" id="KW-0175">Coiled coil</keyword>
<evidence type="ECO:0000256" key="2">
    <source>
        <dbReference type="SAM" id="MobiDB-lite"/>
    </source>
</evidence>
<name>A0A6C0HC16_9ZZZZ</name>
<protein>
    <submittedName>
        <fullName evidence="3">Uncharacterized protein</fullName>
    </submittedName>
</protein>
<feature type="compositionally biased region" description="Acidic residues" evidence="2">
    <location>
        <begin position="775"/>
        <end position="790"/>
    </location>
</feature>
<feature type="region of interest" description="Disordered" evidence="2">
    <location>
        <begin position="719"/>
        <end position="873"/>
    </location>
</feature>
<evidence type="ECO:0000313" key="3">
    <source>
        <dbReference type="EMBL" id="QHT77746.1"/>
    </source>
</evidence>
<accession>A0A6C0HC16</accession>
<proteinExistence type="predicted"/>
<feature type="compositionally biased region" description="Acidic residues" evidence="2">
    <location>
        <begin position="742"/>
        <end position="757"/>
    </location>
</feature>
<dbReference type="EMBL" id="MN739921">
    <property type="protein sequence ID" value="QHT77746.1"/>
    <property type="molecule type" value="Genomic_DNA"/>
</dbReference>
<feature type="coiled-coil region" evidence="1">
    <location>
        <begin position="676"/>
        <end position="710"/>
    </location>
</feature>
<reference evidence="3" key="1">
    <citation type="journal article" date="2020" name="Nature">
        <title>Giant virus diversity and host interactions through global metagenomics.</title>
        <authorList>
            <person name="Schulz F."/>
            <person name="Roux S."/>
            <person name="Paez-Espino D."/>
            <person name="Jungbluth S."/>
            <person name="Walsh D.A."/>
            <person name="Denef V.J."/>
            <person name="McMahon K.D."/>
            <person name="Konstantinidis K.T."/>
            <person name="Eloe-Fadrosh E.A."/>
            <person name="Kyrpides N.C."/>
            <person name="Woyke T."/>
        </authorList>
    </citation>
    <scope>NUCLEOTIDE SEQUENCE</scope>
    <source>
        <strain evidence="3">GVMAG-M-3300023179-90</strain>
    </source>
</reference>